<dbReference type="AlphaFoldDB" id="A0AAD4C5S1"/>
<evidence type="ECO:0000313" key="2">
    <source>
        <dbReference type="EMBL" id="KAF8449348.1"/>
    </source>
</evidence>
<keyword evidence="3" id="KW-1185">Reference proteome</keyword>
<accession>A0AAD4C5S1</accession>
<dbReference type="EMBL" id="WHUW01000003">
    <property type="protein sequence ID" value="KAF8449348.1"/>
    <property type="molecule type" value="Genomic_DNA"/>
</dbReference>
<keyword evidence="1" id="KW-0472">Membrane</keyword>
<feature type="transmembrane region" description="Helical" evidence="1">
    <location>
        <begin position="14"/>
        <end position="35"/>
    </location>
</feature>
<feature type="transmembrane region" description="Helical" evidence="1">
    <location>
        <begin position="129"/>
        <end position="148"/>
    </location>
</feature>
<keyword evidence="1" id="KW-0812">Transmembrane</keyword>
<reference evidence="2" key="2">
    <citation type="journal article" date="2020" name="Nat. Commun.">
        <title>Large-scale genome sequencing of mycorrhizal fungi provides insights into the early evolution of symbiotic traits.</title>
        <authorList>
            <person name="Miyauchi S."/>
            <person name="Kiss E."/>
            <person name="Kuo A."/>
            <person name="Drula E."/>
            <person name="Kohler A."/>
            <person name="Sanchez-Garcia M."/>
            <person name="Morin E."/>
            <person name="Andreopoulos B."/>
            <person name="Barry K.W."/>
            <person name="Bonito G."/>
            <person name="Buee M."/>
            <person name="Carver A."/>
            <person name="Chen C."/>
            <person name="Cichocki N."/>
            <person name="Clum A."/>
            <person name="Culley D."/>
            <person name="Crous P.W."/>
            <person name="Fauchery L."/>
            <person name="Girlanda M."/>
            <person name="Hayes R.D."/>
            <person name="Keri Z."/>
            <person name="LaButti K."/>
            <person name="Lipzen A."/>
            <person name="Lombard V."/>
            <person name="Magnuson J."/>
            <person name="Maillard F."/>
            <person name="Murat C."/>
            <person name="Nolan M."/>
            <person name="Ohm R.A."/>
            <person name="Pangilinan J."/>
            <person name="Pereira M.F."/>
            <person name="Perotto S."/>
            <person name="Peter M."/>
            <person name="Pfister S."/>
            <person name="Riley R."/>
            <person name="Sitrit Y."/>
            <person name="Stielow J.B."/>
            <person name="Szollosi G."/>
            <person name="Zifcakova L."/>
            <person name="Stursova M."/>
            <person name="Spatafora J.W."/>
            <person name="Tedersoo L."/>
            <person name="Vaario L.M."/>
            <person name="Yamada A."/>
            <person name="Yan M."/>
            <person name="Wang P."/>
            <person name="Xu J."/>
            <person name="Bruns T."/>
            <person name="Baldrian P."/>
            <person name="Vilgalys R."/>
            <person name="Dunand C."/>
            <person name="Henrissat B."/>
            <person name="Grigoriev I.V."/>
            <person name="Hibbett D."/>
            <person name="Nagy L.G."/>
            <person name="Martin F.M."/>
        </authorList>
    </citation>
    <scope>NUCLEOTIDE SEQUENCE</scope>
    <source>
        <strain evidence="2">BED1</strain>
    </source>
</reference>
<gene>
    <name evidence="2" type="ORF">L210DRAFT_3524630</name>
</gene>
<evidence type="ECO:0000313" key="3">
    <source>
        <dbReference type="Proteomes" id="UP001194468"/>
    </source>
</evidence>
<protein>
    <submittedName>
        <fullName evidence="2">Uncharacterized protein</fullName>
    </submittedName>
</protein>
<dbReference type="Proteomes" id="UP001194468">
    <property type="component" value="Unassembled WGS sequence"/>
</dbReference>
<keyword evidence="1" id="KW-1133">Transmembrane helix</keyword>
<name>A0AAD4C5S1_BOLED</name>
<organism evidence="2 3">
    <name type="scientific">Boletus edulis BED1</name>
    <dbReference type="NCBI Taxonomy" id="1328754"/>
    <lineage>
        <taxon>Eukaryota</taxon>
        <taxon>Fungi</taxon>
        <taxon>Dikarya</taxon>
        <taxon>Basidiomycota</taxon>
        <taxon>Agaricomycotina</taxon>
        <taxon>Agaricomycetes</taxon>
        <taxon>Agaricomycetidae</taxon>
        <taxon>Boletales</taxon>
        <taxon>Boletineae</taxon>
        <taxon>Boletaceae</taxon>
        <taxon>Boletoideae</taxon>
        <taxon>Boletus</taxon>
    </lineage>
</organism>
<feature type="transmembrane region" description="Helical" evidence="1">
    <location>
        <begin position="55"/>
        <end position="76"/>
    </location>
</feature>
<reference evidence="2" key="1">
    <citation type="submission" date="2019-10" db="EMBL/GenBank/DDBJ databases">
        <authorList>
            <consortium name="DOE Joint Genome Institute"/>
            <person name="Kuo A."/>
            <person name="Miyauchi S."/>
            <person name="Kiss E."/>
            <person name="Drula E."/>
            <person name="Kohler A."/>
            <person name="Sanchez-Garcia M."/>
            <person name="Andreopoulos B."/>
            <person name="Barry K.W."/>
            <person name="Bonito G."/>
            <person name="Buee M."/>
            <person name="Carver A."/>
            <person name="Chen C."/>
            <person name="Cichocki N."/>
            <person name="Clum A."/>
            <person name="Culley D."/>
            <person name="Crous P.W."/>
            <person name="Fauchery L."/>
            <person name="Girlanda M."/>
            <person name="Hayes R."/>
            <person name="Keri Z."/>
            <person name="LaButti K."/>
            <person name="Lipzen A."/>
            <person name="Lombard V."/>
            <person name="Magnuson J."/>
            <person name="Maillard F."/>
            <person name="Morin E."/>
            <person name="Murat C."/>
            <person name="Nolan M."/>
            <person name="Ohm R."/>
            <person name="Pangilinan J."/>
            <person name="Pereira M."/>
            <person name="Perotto S."/>
            <person name="Peter M."/>
            <person name="Riley R."/>
            <person name="Sitrit Y."/>
            <person name="Stielow B."/>
            <person name="Szollosi G."/>
            <person name="Zifcakova L."/>
            <person name="Stursova M."/>
            <person name="Spatafora J.W."/>
            <person name="Tedersoo L."/>
            <person name="Vaario L.-M."/>
            <person name="Yamada A."/>
            <person name="Yan M."/>
            <person name="Wang P."/>
            <person name="Xu J."/>
            <person name="Bruns T."/>
            <person name="Baldrian P."/>
            <person name="Vilgalys R."/>
            <person name="Henrissat B."/>
            <person name="Grigoriev I.V."/>
            <person name="Hibbett D."/>
            <person name="Nagy L.G."/>
            <person name="Martin F.M."/>
        </authorList>
    </citation>
    <scope>NUCLEOTIDE SEQUENCE</scope>
    <source>
        <strain evidence="2">BED1</strain>
    </source>
</reference>
<feature type="transmembrane region" description="Helical" evidence="1">
    <location>
        <begin position="209"/>
        <end position="233"/>
    </location>
</feature>
<feature type="transmembrane region" description="Helical" evidence="1">
    <location>
        <begin position="239"/>
        <end position="258"/>
    </location>
</feature>
<feature type="transmembrane region" description="Helical" evidence="1">
    <location>
        <begin position="168"/>
        <end position="189"/>
    </location>
</feature>
<feature type="transmembrane region" description="Helical" evidence="1">
    <location>
        <begin position="96"/>
        <end position="117"/>
    </location>
</feature>
<comment type="caution">
    <text evidence="2">The sequence shown here is derived from an EMBL/GenBank/DDBJ whole genome shotgun (WGS) entry which is preliminary data.</text>
</comment>
<proteinExistence type="predicted"/>
<evidence type="ECO:0000256" key="1">
    <source>
        <dbReference type="SAM" id="Phobius"/>
    </source>
</evidence>
<sequence length="284" mass="32375">MPTDKAFSSFSGQLALYVGVHLCNILYGVEMYLYFKTMYTFLDSRRARRKSDKFYALFSTVVFFLVTIFVALDWMINEAGWLADQNHPLRRVSFAYLDFAASICTTLQLLTDGLMIYRCRIVWNSLRAVTIPFILWLATLALGMFIWIRSVTFTNHFEKEPAKITLAYYTISVSLTAILTCMICGRLVYYARLMKKHLGQEHAAPYFSIVMLLVESMLPFSLAGITLLVSFLAGSPADVTILHVFTLMMCISPQMLILRVAAGRIWREESVEPLQSLIIFAPEA</sequence>